<sequence length="334" mass="38107">MLFSVAAAVALPALAWASPMAESISVKVEPKQKINGTLEYSTQCKKCPYQLCTNVNIPYGGDNITATCWTNGDKIDDDDMWLKTVDNCYVAEYDLKEYAGDWSQDLKYCGKVPKTITTQKSKVRYLSECKWESGTSSETIKYYGRDVDITLTCWVEGSEIVKDKYWYKTTDNCHVSGSGLWGKPDRSRLDNCGPDPYPRANETRRSLDSDIVVPGKTVEVAEETTQPKKKKSGIVTSLLRRWLEPGKIGEEYAACLSCPALAPNATCKQIKRYEFNDTVTSQCVRFEQINFPNGTFEDYYWMLTTDWCYTKSSDFWEPPYDHYRYPSCDNWPGY</sequence>
<dbReference type="OrthoDB" id="5358886at2759"/>
<gene>
    <name evidence="2" type="ORF">VHEMI00052</name>
</gene>
<proteinExistence type="predicted"/>
<feature type="signal peptide" evidence="1">
    <location>
        <begin position="1"/>
        <end position="17"/>
    </location>
</feature>
<evidence type="ECO:0000256" key="1">
    <source>
        <dbReference type="SAM" id="SignalP"/>
    </source>
</evidence>
<dbReference type="EMBL" id="CDHN01000001">
    <property type="protein sequence ID" value="CEJ79835.1"/>
    <property type="molecule type" value="Genomic_DNA"/>
</dbReference>
<feature type="chain" id="PRO_5001978783" description="Cyanovirin-N domain-containing protein" evidence="1">
    <location>
        <begin position="18"/>
        <end position="334"/>
    </location>
</feature>
<name>A0A0A1T139_9HYPO</name>
<evidence type="ECO:0000313" key="3">
    <source>
        <dbReference type="Proteomes" id="UP000039046"/>
    </source>
</evidence>
<organism evidence="2 3">
    <name type="scientific">[Torrubiella] hemipterigena</name>
    <dbReference type="NCBI Taxonomy" id="1531966"/>
    <lineage>
        <taxon>Eukaryota</taxon>
        <taxon>Fungi</taxon>
        <taxon>Dikarya</taxon>
        <taxon>Ascomycota</taxon>
        <taxon>Pezizomycotina</taxon>
        <taxon>Sordariomycetes</taxon>
        <taxon>Hypocreomycetidae</taxon>
        <taxon>Hypocreales</taxon>
        <taxon>Clavicipitaceae</taxon>
        <taxon>Clavicipitaceae incertae sedis</taxon>
        <taxon>'Torrubiella' clade</taxon>
    </lineage>
</organism>
<evidence type="ECO:0000313" key="2">
    <source>
        <dbReference type="EMBL" id="CEJ79835.1"/>
    </source>
</evidence>
<evidence type="ECO:0008006" key="4">
    <source>
        <dbReference type="Google" id="ProtNLM"/>
    </source>
</evidence>
<protein>
    <recommendedName>
        <fullName evidence="4">Cyanovirin-N domain-containing protein</fullName>
    </recommendedName>
</protein>
<dbReference type="Proteomes" id="UP000039046">
    <property type="component" value="Unassembled WGS sequence"/>
</dbReference>
<keyword evidence="1" id="KW-0732">Signal</keyword>
<dbReference type="HOGENOM" id="CLU_062059_0_0_1"/>
<keyword evidence="3" id="KW-1185">Reference proteome</keyword>
<reference evidence="2 3" key="1">
    <citation type="journal article" date="2015" name="Genome Announc.">
        <title>Draft Genome Sequence and Gene Annotation of the Entomopathogenic Fungus Verticillium hemipterigenum.</title>
        <authorList>
            <person name="Horn F."/>
            <person name="Habel A."/>
            <person name="Scharf D.H."/>
            <person name="Dworschak J."/>
            <person name="Brakhage A.A."/>
            <person name="Guthke R."/>
            <person name="Hertweck C."/>
            <person name="Linde J."/>
        </authorList>
    </citation>
    <scope>NUCLEOTIDE SEQUENCE [LARGE SCALE GENOMIC DNA]</scope>
</reference>
<accession>A0A0A1T139</accession>
<dbReference type="AlphaFoldDB" id="A0A0A1T139"/>